<evidence type="ECO:0000313" key="2">
    <source>
        <dbReference type="Proteomes" id="UP000177751"/>
    </source>
</evidence>
<dbReference type="EMBL" id="MHPP01000014">
    <property type="protein sequence ID" value="OGZ84727.1"/>
    <property type="molecule type" value="Genomic_DNA"/>
</dbReference>
<sequence length="229" mass="26638">MRAKFIQFKTSAIKLRKAGKTYGEIVRALGENIPKSTLSTWFKKIYLNISEKKIIDEKIIESSKRGMEVARIINKEKREKYLQSIIIRNKHLPKIFNNIDVKKIALSMLYLGEGTKGLDRGSLRFGNSDPFVIDLFLNLIKKCYTIDEKKFRCTVLCRADQNTKELEKFWAKITKIPKTQFYKTRIDARTIGKPTKKSDYKGVCVIDYFSADIFLDLMQIPKTIYKMGL</sequence>
<protein>
    <submittedName>
        <fullName evidence="1">Uncharacterized protein</fullName>
    </submittedName>
</protein>
<gene>
    <name evidence="1" type="ORF">A2401_01635</name>
</gene>
<dbReference type="Proteomes" id="UP000177751">
    <property type="component" value="Unassembled WGS sequence"/>
</dbReference>
<reference evidence="1 2" key="1">
    <citation type="journal article" date="2016" name="Nat. Commun.">
        <title>Thousands of microbial genomes shed light on interconnected biogeochemical processes in an aquifer system.</title>
        <authorList>
            <person name="Anantharaman K."/>
            <person name="Brown C.T."/>
            <person name="Hug L.A."/>
            <person name="Sharon I."/>
            <person name="Castelle C.J."/>
            <person name="Probst A.J."/>
            <person name="Thomas B.C."/>
            <person name="Singh A."/>
            <person name="Wilkins M.J."/>
            <person name="Karaoz U."/>
            <person name="Brodie E.L."/>
            <person name="Williams K.H."/>
            <person name="Hubbard S.S."/>
            <person name="Banfield J.F."/>
        </authorList>
    </citation>
    <scope>NUCLEOTIDE SEQUENCE [LARGE SCALE GENOMIC DNA]</scope>
</reference>
<comment type="caution">
    <text evidence="1">The sequence shown here is derived from an EMBL/GenBank/DDBJ whole genome shotgun (WGS) entry which is preliminary data.</text>
</comment>
<evidence type="ECO:0000313" key="1">
    <source>
        <dbReference type="EMBL" id="OGZ84727.1"/>
    </source>
</evidence>
<dbReference type="STRING" id="1802229.A2401_01635"/>
<name>A0A1G2JCI0_9BACT</name>
<dbReference type="AlphaFoldDB" id="A0A1G2JCI0"/>
<accession>A0A1G2JCI0</accession>
<proteinExistence type="predicted"/>
<organism evidence="1 2">
    <name type="scientific">Candidatus Staskawiczbacteria bacterium RIFOXYC1_FULL_38_18</name>
    <dbReference type="NCBI Taxonomy" id="1802229"/>
    <lineage>
        <taxon>Bacteria</taxon>
        <taxon>Candidatus Staskawicziibacteriota</taxon>
    </lineage>
</organism>